<dbReference type="AlphaFoldDB" id="A0A1Y2FQ42"/>
<dbReference type="InParanoid" id="A0A1Y2FQ42"/>
<evidence type="ECO:0000256" key="4">
    <source>
        <dbReference type="ARBA" id="ARBA00023136"/>
    </source>
</evidence>
<keyword evidence="4 6" id="KW-0472">Membrane</keyword>
<feature type="region of interest" description="Disordered" evidence="5">
    <location>
        <begin position="282"/>
        <end position="309"/>
    </location>
</feature>
<dbReference type="OrthoDB" id="2536768at2759"/>
<evidence type="ECO:0000256" key="2">
    <source>
        <dbReference type="ARBA" id="ARBA00022692"/>
    </source>
</evidence>
<feature type="signal peptide" evidence="7">
    <location>
        <begin position="1"/>
        <end position="24"/>
    </location>
</feature>
<feature type="domain" description="TM7S3/TM198-like" evidence="8">
    <location>
        <begin position="62"/>
        <end position="263"/>
    </location>
</feature>
<proteinExistence type="predicted"/>
<feature type="transmembrane region" description="Helical" evidence="6">
    <location>
        <begin position="165"/>
        <end position="183"/>
    </location>
</feature>
<evidence type="ECO:0000256" key="1">
    <source>
        <dbReference type="ARBA" id="ARBA00004141"/>
    </source>
</evidence>
<evidence type="ECO:0000256" key="7">
    <source>
        <dbReference type="SAM" id="SignalP"/>
    </source>
</evidence>
<feature type="transmembrane region" description="Helical" evidence="6">
    <location>
        <begin position="79"/>
        <end position="95"/>
    </location>
</feature>
<feature type="transmembrane region" description="Helical" evidence="6">
    <location>
        <begin position="142"/>
        <end position="159"/>
    </location>
</feature>
<evidence type="ECO:0000256" key="5">
    <source>
        <dbReference type="SAM" id="MobiDB-lite"/>
    </source>
</evidence>
<reference evidence="9 10" key="1">
    <citation type="submission" date="2016-07" db="EMBL/GenBank/DDBJ databases">
        <title>Pervasive Adenine N6-methylation of Active Genes in Fungi.</title>
        <authorList>
            <consortium name="DOE Joint Genome Institute"/>
            <person name="Mondo S.J."/>
            <person name="Dannebaum R.O."/>
            <person name="Kuo R.C."/>
            <person name="Labutti K."/>
            <person name="Haridas S."/>
            <person name="Kuo A."/>
            <person name="Salamov A."/>
            <person name="Ahrendt S.R."/>
            <person name="Lipzen A."/>
            <person name="Sullivan W."/>
            <person name="Andreopoulos W.B."/>
            <person name="Clum A."/>
            <person name="Lindquist E."/>
            <person name="Daum C."/>
            <person name="Ramamoorthy G.K."/>
            <person name="Gryganskyi A."/>
            <person name="Culley D."/>
            <person name="Magnuson J.K."/>
            <person name="James T.Y."/>
            <person name="O'Malley M.A."/>
            <person name="Stajich J.E."/>
            <person name="Spatafora J.W."/>
            <person name="Visel A."/>
            <person name="Grigoriev I.V."/>
        </authorList>
    </citation>
    <scope>NUCLEOTIDE SEQUENCE [LARGE SCALE GENOMIC DNA]</scope>
    <source>
        <strain evidence="9 10">62-1032</strain>
    </source>
</reference>
<sequence>MALRSCWTTLPALLVLGPLPAVIAIPTQGMHLFARAADTSSDGSGSAPYRTSPSFLLFALTSLLVGALLLVAGKKLWRVTTALGAGLLLELLVWITIFNTTSDDGLTSSTRTNDLILWAIVTAGAIVGLVIGGFFWRAGMGAMCICGGMSFGFSIAMMAENDLPVVARWIIIGVLSLAGLLAFPFTQNHVGMAIATSLTGSFLLFLGIDLLANQVSGMSLGLRYMLDGNHYHSDELSSYDPPVVTRVLLAVSWCVAIIASAFQTLLYRQPFIPARSHHNRLASSKSDRDLTHTPSPLATPPGLTPEADPAESFRARMNRRYKERLAQGEKELAEAHVSEGSEVSAEALSAHLKELSGMSVSF</sequence>
<dbReference type="EMBL" id="MCGR01000016">
    <property type="protein sequence ID" value="ORY85326.1"/>
    <property type="molecule type" value="Genomic_DNA"/>
</dbReference>
<evidence type="ECO:0000313" key="10">
    <source>
        <dbReference type="Proteomes" id="UP000193467"/>
    </source>
</evidence>
<name>A0A1Y2FQ42_9BASI</name>
<comment type="caution">
    <text evidence="9">The sequence shown here is derived from an EMBL/GenBank/DDBJ whole genome shotgun (WGS) entry which is preliminary data.</text>
</comment>
<keyword evidence="10" id="KW-1185">Reference proteome</keyword>
<dbReference type="Pfam" id="PF13886">
    <property type="entry name" value="TM7S3_TM198"/>
    <property type="match status" value="1"/>
</dbReference>
<organism evidence="9 10">
    <name type="scientific">Leucosporidium creatinivorum</name>
    <dbReference type="NCBI Taxonomy" id="106004"/>
    <lineage>
        <taxon>Eukaryota</taxon>
        <taxon>Fungi</taxon>
        <taxon>Dikarya</taxon>
        <taxon>Basidiomycota</taxon>
        <taxon>Pucciniomycotina</taxon>
        <taxon>Microbotryomycetes</taxon>
        <taxon>Leucosporidiales</taxon>
        <taxon>Leucosporidium</taxon>
    </lineage>
</organism>
<keyword evidence="2 6" id="KW-0812">Transmembrane</keyword>
<feature type="transmembrane region" description="Helical" evidence="6">
    <location>
        <begin position="247"/>
        <end position="267"/>
    </location>
</feature>
<dbReference type="Proteomes" id="UP000193467">
    <property type="component" value="Unassembled WGS sequence"/>
</dbReference>
<keyword evidence="7" id="KW-0732">Signal</keyword>
<feature type="transmembrane region" description="Helical" evidence="6">
    <location>
        <begin position="54"/>
        <end position="72"/>
    </location>
</feature>
<feature type="transmembrane region" description="Helical" evidence="6">
    <location>
        <begin position="190"/>
        <end position="212"/>
    </location>
</feature>
<accession>A0A1Y2FQ42</accession>
<evidence type="ECO:0000313" key="9">
    <source>
        <dbReference type="EMBL" id="ORY85326.1"/>
    </source>
</evidence>
<dbReference type="InterPro" id="IPR025256">
    <property type="entry name" value="TM7S3/TM198-like_dom"/>
</dbReference>
<feature type="transmembrane region" description="Helical" evidence="6">
    <location>
        <begin position="115"/>
        <end position="135"/>
    </location>
</feature>
<evidence type="ECO:0000256" key="6">
    <source>
        <dbReference type="SAM" id="Phobius"/>
    </source>
</evidence>
<evidence type="ECO:0000259" key="8">
    <source>
        <dbReference type="Pfam" id="PF13886"/>
    </source>
</evidence>
<feature type="chain" id="PRO_5013254470" description="TM7S3/TM198-like domain-containing protein" evidence="7">
    <location>
        <begin position="25"/>
        <end position="362"/>
    </location>
</feature>
<keyword evidence="3 6" id="KW-1133">Transmembrane helix</keyword>
<protein>
    <recommendedName>
        <fullName evidence="8">TM7S3/TM198-like domain-containing protein</fullName>
    </recommendedName>
</protein>
<comment type="subcellular location">
    <subcellularLocation>
        <location evidence="1">Membrane</location>
        <topology evidence="1">Multi-pass membrane protein</topology>
    </subcellularLocation>
</comment>
<dbReference type="GO" id="GO:0016020">
    <property type="term" value="C:membrane"/>
    <property type="evidence" value="ECO:0007669"/>
    <property type="project" value="UniProtKB-SubCell"/>
</dbReference>
<gene>
    <name evidence="9" type="ORF">BCR35DRAFT_313392</name>
</gene>
<evidence type="ECO:0000256" key="3">
    <source>
        <dbReference type="ARBA" id="ARBA00022989"/>
    </source>
</evidence>